<keyword evidence="3" id="KW-1185">Reference proteome</keyword>
<keyword evidence="1" id="KW-0472">Membrane</keyword>
<evidence type="ECO:0000313" key="3">
    <source>
        <dbReference type="Proteomes" id="UP001165481"/>
    </source>
</evidence>
<comment type="caution">
    <text evidence="2">The sequence shown here is derived from an EMBL/GenBank/DDBJ whole genome shotgun (WGS) entry which is preliminary data.</text>
</comment>
<dbReference type="Pfam" id="PF04367">
    <property type="entry name" value="DUF502"/>
    <property type="match status" value="1"/>
</dbReference>
<dbReference type="InterPro" id="IPR007462">
    <property type="entry name" value="COV1-like"/>
</dbReference>
<keyword evidence="1" id="KW-0812">Transmembrane</keyword>
<proteinExistence type="predicted"/>
<name>A0ABT7ILZ1_9BURK</name>
<keyword evidence="1" id="KW-1133">Transmembrane helix</keyword>
<dbReference type="Proteomes" id="UP001165481">
    <property type="component" value="Unassembled WGS sequence"/>
</dbReference>
<dbReference type="EMBL" id="JAKZJU020000001">
    <property type="protein sequence ID" value="MDL2058938.1"/>
    <property type="molecule type" value="Genomic_DNA"/>
</dbReference>
<feature type="transmembrane region" description="Helical" evidence="1">
    <location>
        <begin position="49"/>
        <end position="74"/>
    </location>
</feature>
<organism evidence="2 3">
    <name type="scientific">Mesosutterella faecium</name>
    <dbReference type="NCBI Taxonomy" id="2925194"/>
    <lineage>
        <taxon>Bacteria</taxon>
        <taxon>Pseudomonadati</taxon>
        <taxon>Pseudomonadota</taxon>
        <taxon>Betaproteobacteria</taxon>
        <taxon>Burkholderiales</taxon>
        <taxon>Sutterellaceae</taxon>
        <taxon>Mesosutterella</taxon>
    </lineage>
</organism>
<accession>A0ABT7ILZ1</accession>
<sequence length="208" mass="22750">MFKKFFSAGLLFWIPLLFTVWILDSVIEFSDRLLVFLPPRWLPESIYGVHIPGFGLLVAAAIVLLTGVVVANVLGRKLVYWWETLLERIPVVKQLYGGIKKIAGTFLNPQSRSFQKVVLVEYPRKGMWTLGFVANQAGPALSQSCGGSAVAVFIPTAPNPTSGYVVLVPQEDVRDTSCSIDEALTFHVSMGVVQPGSASEVEAKTPEP</sequence>
<dbReference type="PANTHER" id="PTHR31876:SF26">
    <property type="entry name" value="PROTEIN LIKE COV 2"/>
    <property type="match status" value="1"/>
</dbReference>
<dbReference type="PANTHER" id="PTHR31876">
    <property type="entry name" value="COV-LIKE PROTEIN 1"/>
    <property type="match status" value="1"/>
</dbReference>
<gene>
    <name evidence="2" type="ORF">MUN46_003110</name>
</gene>
<protein>
    <submittedName>
        <fullName evidence="2">DUF502 domain-containing protein</fullName>
    </submittedName>
</protein>
<evidence type="ECO:0000313" key="2">
    <source>
        <dbReference type="EMBL" id="MDL2058938.1"/>
    </source>
</evidence>
<evidence type="ECO:0000256" key="1">
    <source>
        <dbReference type="SAM" id="Phobius"/>
    </source>
</evidence>
<reference evidence="2" key="1">
    <citation type="submission" date="2023-03" db="EMBL/GenBank/DDBJ databases">
        <title>Mesosutterella sp. nov. isolated from porcine feces.</title>
        <authorList>
            <person name="Yu S."/>
        </authorList>
    </citation>
    <scope>NUCLEOTIDE SEQUENCE</scope>
    <source>
        <strain evidence="2">AGMB02718</strain>
    </source>
</reference>
<dbReference type="RefSeq" id="WP_243376463.1">
    <property type="nucleotide sequence ID" value="NZ_JAKZJU020000001.1"/>
</dbReference>